<evidence type="ECO:0000256" key="1">
    <source>
        <dbReference type="SAM" id="MobiDB-lite"/>
    </source>
</evidence>
<evidence type="ECO:0000313" key="3">
    <source>
        <dbReference type="Proteomes" id="UP001163878"/>
    </source>
</evidence>
<sequence>MIELYEEGVTVAAVLPRLGDEGAYGIPATQGPAGSAVRHMLRTGRPPG</sequence>
<keyword evidence="3" id="KW-1185">Reference proteome</keyword>
<evidence type="ECO:0000313" key="2">
    <source>
        <dbReference type="EMBL" id="UYQ60586.1"/>
    </source>
</evidence>
<reference evidence="2" key="1">
    <citation type="submission" date="2022-10" db="EMBL/GenBank/DDBJ databases">
        <title>Cytochrome P450 Catalyzes Benzene Ring Formation in the Biosynthesis of Trialkyl-Substituted Aromatic Polyketides.</title>
        <authorList>
            <person name="Zhao E."/>
            <person name="Ge H."/>
        </authorList>
    </citation>
    <scope>NUCLEOTIDE SEQUENCE</scope>
    <source>
        <strain evidence="2">NA0869</strain>
    </source>
</reference>
<dbReference type="Proteomes" id="UP001163878">
    <property type="component" value="Chromosome"/>
</dbReference>
<accession>A0ABY6I0T4</accession>
<proteinExistence type="predicted"/>
<dbReference type="EMBL" id="CP107567">
    <property type="protein sequence ID" value="UYQ60586.1"/>
    <property type="molecule type" value="Genomic_DNA"/>
</dbReference>
<protein>
    <submittedName>
        <fullName evidence="2">Uncharacterized protein</fullName>
    </submittedName>
</protein>
<gene>
    <name evidence="2" type="ORF">OGH68_03295</name>
</gene>
<organism evidence="2 3">
    <name type="scientific">Streptomyces peucetius</name>
    <dbReference type="NCBI Taxonomy" id="1950"/>
    <lineage>
        <taxon>Bacteria</taxon>
        <taxon>Bacillati</taxon>
        <taxon>Actinomycetota</taxon>
        <taxon>Actinomycetes</taxon>
        <taxon>Kitasatosporales</taxon>
        <taxon>Streptomycetaceae</taxon>
        <taxon>Streptomyces</taxon>
    </lineage>
</organism>
<name>A0ABY6I0T4_STRPE</name>
<feature type="region of interest" description="Disordered" evidence="1">
    <location>
        <begin position="29"/>
        <end position="48"/>
    </location>
</feature>